<feature type="region of interest" description="Disordered" evidence="6">
    <location>
        <begin position="308"/>
        <end position="434"/>
    </location>
</feature>
<keyword evidence="3" id="KW-0964">Secreted</keyword>
<dbReference type="InterPro" id="IPR019931">
    <property type="entry name" value="LPXTG_anchor"/>
</dbReference>
<evidence type="ECO:0000313" key="9">
    <source>
        <dbReference type="EMBL" id="MCW0953120.1"/>
    </source>
</evidence>
<protein>
    <submittedName>
        <fullName evidence="9">Ig-like domain-containing protein</fullName>
    </submittedName>
</protein>
<dbReference type="Gene3D" id="2.60.40.740">
    <property type="match status" value="1"/>
</dbReference>
<comment type="caution">
    <text evidence="9">The sequence shown here is derived from an EMBL/GenBank/DDBJ whole genome shotgun (WGS) entry which is preliminary data.</text>
</comment>
<dbReference type="PROSITE" id="PS50847">
    <property type="entry name" value="GRAM_POS_ANCHORING"/>
    <property type="match status" value="1"/>
</dbReference>
<reference evidence="9 10" key="1">
    <citation type="submission" date="2022-10" db="EMBL/GenBank/DDBJ databases">
        <title>Weissella fermenti sp. nov., isolated from fermented cabbage.</title>
        <authorList>
            <person name="Lee J.K."/>
            <person name="Baek J.H."/>
            <person name="Choi D.G."/>
            <person name="Kim J.M."/>
            <person name="Jeon C.O."/>
        </authorList>
    </citation>
    <scope>NUCLEOTIDE SEQUENCE [LARGE SCALE GENOMIC DNA]</scope>
    <source>
        <strain evidence="9 10">KACC 18534</strain>
    </source>
</reference>
<dbReference type="InterPro" id="IPR008456">
    <property type="entry name" value="Collagen-bd_dom"/>
</dbReference>
<feature type="transmembrane region" description="Helical" evidence="7">
    <location>
        <begin position="488"/>
        <end position="506"/>
    </location>
</feature>
<name>A0ABT3E3X6_9LACO</name>
<dbReference type="Pfam" id="PF05737">
    <property type="entry name" value="Collagen_bind"/>
    <property type="match status" value="1"/>
</dbReference>
<proteinExistence type="predicted"/>
<dbReference type="InterPro" id="IPR041171">
    <property type="entry name" value="SDR_Ig"/>
</dbReference>
<dbReference type="Gene3D" id="2.60.40.1280">
    <property type="match status" value="1"/>
</dbReference>
<keyword evidence="7" id="KW-0812">Transmembrane</keyword>
<evidence type="ECO:0000259" key="8">
    <source>
        <dbReference type="PROSITE" id="PS50847"/>
    </source>
</evidence>
<keyword evidence="10" id="KW-1185">Reference proteome</keyword>
<keyword evidence="5" id="KW-0572">Peptidoglycan-anchor</keyword>
<evidence type="ECO:0000256" key="6">
    <source>
        <dbReference type="SAM" id="MobiDB-lite"/>
    </source>
</evidence>
<dbReference type="Proteomes" id="UP001526225">
    <property type="component" value="Unassembled WGS sequence"/>
</dbReference>
<evidence type="ECO:0000256" key="5">
    <source>
        <dbReference type="ARBA" id="ARBA00023088"/>
    </source>
</evidence>
<evidence type="ECO:0000313" key="10">
    <source>
        <dbReference type="Proteomes" id="UP001526225"/>
    </source>
</evidence>
<evidence type="ECO:0000256" key="4">
    <source>
        <dbReference type="ARBA" id="ARBA00022729"/>
    </source>
</evidence>
<dbReference type="InterPro" id="IPR011252">
    <property type="entry name" value="Fibrogen-bd_dom1"/>
</dbReference>
<comment type="subcellular location">
    <subcellularLocation>
        <location evidence="1">Secreted</location>
        <location evidence="1">Cell wall</location>
        <topology evidence="1">Peptidoglycan-anchor</topology>
    </subcellularLocation>
</comment>
<evidence type="ECO:0000256" key="3">
    <source>
        <dbReference type="ARBA" id="ARBA00022525"/>
    </source>
</evidence>
<dbReference type="EMBL" id="JAOZFE010000003">
    <property type="protein sequence ID" value="MCW0953120.1"/>
    <property type="molecule type" value="Genomic_DNA"/>
</dbReference>
<dbReference type="NCBIfam" id="TIGR01167">
    <property type="entry name" value="LPXTG_anchor"/>
    <property type="match status" value="1"/>
</dbReference>
<evidence type="ECO:0000256" key="1">
    <source>
        <dbReference type="ARBA" id="ARBA00004168"/>
    </source>
</evidence>
<sequence>MSHFKKTLFIIVLLLFGIFGINVTASAATDYGSQFLTNVTLINSANQNVLDSGIEVKDLEDFRLSYDFAYPDTVKPGDSMSVELPKVLKVSQLSDFDIKNADGVVVAKASFEEGTGKLKLTFTDRATEKQNNRGSFFVSTKWDQNESGVTDGPVEVQLPVRGTVEKHNVLQKGVKYEASEFSKFGEMDPKDQTIINYELQLNYNGFNALMENIEGGDELGAGLDYIKDSFEFVIRKNGQSTAVDPSRYSVTFTDNDRGFGFTMDKVMPDEELLVRYKTRVTDSGKAAEYDNMAWIRYDANKVGLTVRKKTRNTAGGGSSVGDKVEPPVTEPENKDEVTPDENTVTEENKDEVTPDENSVTEPENKDEVTPDENSVTEPENKDEVTPDENSVTEPENKDETTPDENSVTEPENKDEVTPDESSVTEPENKDSAMSNEIVESTENNTAQDGQSSNVMANDVNGNQGNNVNKQHKINTDALPETGYTTTDVWTVIGSVMLSFALGLVYYRKR</sequence>
<dbReference type="SUPFAM" id="SSF49401">
    <property type="entry name" value="Bacterial adhesins"/>
    <property type="match status" value="2"/>
</dbReference>
<evidence type="ECO:0000256" key="2">
    <source>
        <dbReference type="ARBA" id="ARBA00022512"/>
    </source>
</evidence>
<feature type="domain" description="Gram-positive cocci surface proteins LPxTG" evidence="8">
    <location>
        <begin position="478"/>
        <end position="509"/>
    </location>
</feature>
<dbReference type="InterPro" id="IPR008966">
    <property type="entry name" value="Adhesion_dom_sf"/>
</dbReference>
<keyword evidence="7" id="KW-1133">Transmembrane helix</keyword>
<keyword evidence="7" id="KW-0472">Membrane</keyword>
<gene>
    <name evidence="9" type="ORF">OIT44_03405</name>
</gene>
<dbReference type="RefSeq" id="WP_213409543.1">
    <property type="nucleotide sequence ID" value="NZ_CP074441.1"/>
</dbReference>
<keyword evidence="2" id="KW-0134">Cell wall</keyword>
<accession>A0ABT3E3X6</accession>
<dbReference type="Pfam" id="PF17961">
    <property type="entry name" value="Big_8"/>
    <property type="match status" value="1"/>
</dbReference>
<feature type="compositionally biased region" description="Polar residues" evidence="6">
    <location>
        <begin position="419"/>
        <end position="434"/>
    </location>
</feature>
<organism evidence="9 10">
    <name type="scientific">Weissella ceti</name>
    <dbReference type="NCBI Taxonomy" id="759620"/>
    <lineage>
        <taxon>Bacteria</taxon>
        <taxon>Bacillati</taxon>
        <taxon>Bacillota</taxon>
        <taxon>Bacilli</taxon>
        <taxon>Lactobacillales</taxon>
        <taxon>Lactobacillaceae</taxon>
        <taxon>Weissella</taxon>
    </lineage>
</organism>
<evidence type="ECO:0000256" key="7">
    <source>
        <dbReference type="SAM" id="Phobius"/>
    </source>
</evidence>
<keyword evidence="4" id="KW-0732">Signal</keyword>